<organism evidence="9 10">
    <name type="scientific">Pedobacter steynii</name>
    <dbReference type="NCBI Taxonomy" id="430522"/>
    <lineage>
        <taxon>Bacteria</taxon>
        <taxon>Pseudomonadati</taxon>
        <taxon>Bacteroidota</taxon>
        <taxon>Sphingobacteriia</taxon>
        <taxon>Sphingobacteriales</taxon>
        <taxon>Sphingobacteriaceae</taxon>
        <taxon>Pedobacter</taxon>
    </lineage>
</organism>
<evidence type="ECO:0000256" key="4">
    <source>
        <dbReference type="ARBA" id="ARBA00022960"/>
    </source>
</evidence>
<dbReference type="UniPathway" id="UPA00219"/>
<dbReference type="Proteomes" id="UP000094313">
    <property type="component" value="Chromosome"/>
</dbReference>
<evidence type="ECO:0000256" key="6">
    <source>
        <dbReference type="ARBA" id="ARBA00023316"/>
    </source>
</evidence>
<reference evidence="9 10" key="1">
    <citation type="submission" date="2016-08" db="EMBL/GenBank/DDBJ databases">
        <authorList>
            <person name="Seilhamer J.J."/>
        </authorList>
    </citation>
    <scope>NUCLEOTIDE SEQUENCE [LARGE SCALE GENOMIC DNA]</scope>
    <source>
        <strain evidence="9 10">DX4</strain>
    </source>
</reference>
<dbReference type="PROSITE" id="PS52029">
    <property type="entry name" value="LD_TPASE"/>
    <property type="match status" value="1"/>
</dbReference>
<dbReference type="InterPro" id="IPR045380">
    <property type="entry name" value="LD_TPept_scaffold_dom"/>
</dbReference>
<evidence type="ECO:0000256" key="2">
    <source>
        <dbReference type="ARBA" id="ARBA00005992"/>
    </source>
</evidence>
<dbReference type="InterPro" id="IPR005490">
    <property type="entry name" value="LD_TPept_cat_dom"/>
</dbReference>
<comment type="pathway">
    <text evidence="1 7">Cell wall biogenesis; peptidoglycan biosynthesis.</text>
</comment>
<dbReference type="CDD" id="cd16913">
    <property type="entry name" value="YkuD_like"/>
    <property type="match status" value="1"/>
</dbReference>
<dbReference type="GO" id="GO:0004180">
    <property type="term" value="F:carboxypeptidase activity"/>
    <property type="evidence" value="ECO:0007669"/>
    <property type="project" value="UniProtKB-ARBA"/>
</dbReference>
<feature type="active site" description="Nucleophile" evidence="7">
    <location>
        <position position="439"/>
    </location>
</feature>
<dbReference type="GO" id="GO:0008360">
    <property type="term" value="P:regulation of cell shape"/>
    <property type="evidence" value="ECO:0007669"/>
    <property type="project" value="UniProtKB-UniRule"/>
</dbReference>
<proteinExistence type="inferred from homology"/>
<comment type="similarity">
    <text evidence="2">Belongs to the YkuD family.</text>
</comment>
<dbReference type="OrthoDB" id="9778545at2"/>
<evidence type="ECO:0000313" key="9">
    <source>
        <dbReference type="EMBL" id="AOM80491.1"/>
    </source>
</evidence>
<name>A0A1D7QPH9_9SPHI</name>
<dbReference type="AlphaFoldDB" id="A0A1D7QPH9"/>
<feature type="domain" description="L,D-TPase catalytic" evidence="8">
    <location>
        <begin position="269"/>
        <end position="465"/>
    </location>
</feature>
<dbReference type="GO" id="GO:0016740">
    <property type="term" value="F:transferase activity"/>
    <property type="evidence" value="ECO:0007669"/>
    <property type="project" value="UniProtKB-KW"/>
</dbReference>
<dbReference type="PANTHER" id="PTHR41533:SF2">
    <property type="entry name" value="BLR7131 PROTEIN"/>
    <property type="match status" value="1"/>
</dbReference>
<evidence type="ECO:0000256" key="7">
    <source>
        <dbReference type="PROSITE-ProRule" id="PRU01373"/>
    </source>
</evidence>
<evidence type="ECO:0000313" key="10">
    <source>
        <dbReference type="Proteomes" id="UP000094313"/>
    </source>
</evidence>
<dbReference type="InterPro" id="IPR052905">
    <property type="entry name" value="LD-transpeptidase_YkuD-like"/>
</dbReference>
<keyword evidence="10" id="KW-1185">Reference proteome</keyword>
<dbReference type="Gene3D" id="2.40.440.10">
    <property type="entry name" value="L,D-transpeptidase catalytic domain-like"/>
    <property type="match status" value="1"/>
</dbReference>
<dbReference type="Pfam" id="PF20142">
    <property type="entry name" value="Scaffold"/>
    <property type="match status" value="1"/>
</dbReference>
<dbReference type="SUPFAM" id="SSF141523">
    <property type="entry name" value="L,D-transpeptidase catalytic domain-like"/>
    <property type="match status" value="1"/>
</dbReference>
<dbReference type="InterPro" id="IPR038063">
    <property type="entry name" value="Transpep_catalytic_dom"/>
</dbReference>
<dbReference type="KEGG" id="psty:BFS30_27030"/>
<dbReference type="RefSeq" id="WP_069382149.1">
    <property type="nucleotide sequence ID" value="NZ_CP017141.1"/>
</dbReference>
<evidence type="ECO:0000256" key="5">
    <source>
        <dbReference type="ARBA" id="ARBA00022984"/>
    </source>
</evidence>
<gene>
    <name evidence="9" type="ORF">BFS30_27030</name>
</gene>
<dbReference type="PANTHER" id="PTHR41533">
    <property type="entry name" value="L,D-TRANSPEPTIDASE HI_1667-RELATED"/>
    <property type="match status" value="1"/>
</dbReference>
<keyword evidence="4 7" id="KW-0133">Cell shape</keyword>
<dbReference type="GO" id="GO:0009252">
    <property type="term" value="P:peptidoglycan biosynthetic process"/>
    <property type="evidence" value="ECO:0007669"/>
    <property type="project" value="UniProtKB-UniPathway"/>
</dbReference>
<protein>
    <recommendedName>
        <fullName evidence="8">L,D-TPase catalytic domain-containing protein</fullName>
    </recommendedName>
</protein>
<dbReference type="PROSITE" id="PS51257">
    <property type="entry name" value="PROKAR_LIPOPROTEIN"/>
    <property type="match status" value="1"/>
</dbReference>
<keyword evidence="5 7" id="KW-0573">Peptidoglycan synthesis</keyword>
<keyword evidence="3" id="KW-0808">Transferase</keyword>
<sequence length="532" mass="60679">MLKFADGYRPLKLAIALGLTICLMWSSCKVKKPVVPVKVPEHAVTPKVKELIRLSPVEVPEPILPEKVANPTLKKVLLSKKVWDDPSDCLIRYYESENYKTILTDRYLASGDLDVLLKYLDQSPRHGLNPEAFYLSRIRDLFHKMVEMKPEKMKSDLRAKAELEGLLSAALIKYSLTMRYGMVNPDSVYVNYFISGPSPDSAAMMEPFSKPSLGNYLDSIQPASASYLAMQKALETGMSTKQISAEEAELIIKVNLERLRWKNKPLATKYVWVNIPDFNLQVIEKGKSVLQMKVCVGEGRNKSYQQQLSKDPDTGLVKDQLQQKESPQLNSIIHSVQVNPIWHIPASIARAEISKYQAEDPDYLENNEIDVYRDGKRISSSQEIDWKQVDHYSFKQRPGDQNSLGKIKFLFNNHSSVYLHDTPVKSAFKKANRAISHGCIRVEKPLELALALFGKGKNYDQIRLAMQNSYPRAKNIALPQKIPVYLSYYTAWADHKGVLQLRRDVYGLDMVLYSYMKKYQMISMSDKTNANK</sequence>
<evidence type="ECO:0000256" key="3">
    <source>
        <dbReference type="ARBA" id="ARBA00022679"/>
    </source>
</evidence>
<accession>A0A1D7QPH9</accession>
<dbReference type="GO" id="GO:0071555">
    <property type="term" value="P:cell wall organization"/>
    <property type="evidence" value="ECO:0007669"/>
    <property type="project" value="UniProtKB-UniRule"/>
</dbReference>
<evidence type="ECO:0000259" key="8">
    <source>
        <dbReference type="PROSITE" id="PS52029"/>
    </source>
</evidence>
<dbReference type="Pfam" id="PF03734">
    <property type="entry name" value="YkuD"/>
    <property type="match status" value="1"/>
</dbReference>
<dbReference type="EMBL" id="CP017141">
    <property type="protein sequence ID" value="AOM80491.1"/>
    <property type="molecule type" value="Genomic_DNA"/>
</dbReference>
<feature type="active site" description="Proton donor/acceptor" evidence="7">
    <location>
        <position position="420"/>
    </location>
</feature>
<keyword evidence="6 7" id="KW-0961">Cell wall biogenesis/degradation</keyword>
<evidence type="ECO:0000256" key="1">
    <source>
        <dbReference type="ARBA" id="ARBA00004752"/>
    </source>
</evidence>